<keyword evidence="1" id="KW-0175">Coiled coil</keyword>
<dbReference type="STRING" id="405436.SAMN05444365_101362"/>
<proteinExistence type="predicted"/>
<feature type="compositionally biased region" description="Polar residues" evidence="2">
    <location>
        <begin position="401"/>
        <end position="412"/>
    </location>
</feature>
<accession>A0A1H3GF82</accession>
<evidence type="ECO:0000313" key="3">
    <source>
        <dbReference type="EMBL" id="SDY00959.1"/>
    </source>
</evidence>
<dbReference type="Proteomes" id="UP000242415">
    <property type="component" value="Unassembled WGS sequence"/>
</dbReference>
<dbReference type="OrthoDB" id="3384464at2"/>
<evidence type="ECO:0000256" key="2">
    <source>
        <dbReference type="SAM" id="MobiDB-lite"/>
    </source>
</evidence>
<feature type="region of interest" description="Disordered" evidence="2">
    <location>
        <begin position="376"/>
        <end position="466"/>
    </location>
</feature>
<protein>
    <submittedName>
        <fullName evidence="3">Uncharacterized protein</fullName>
    </submittedName>
</protein>
<dbReference type="AlphaFoldDB" id="A0A1H3GF82"/>
<evidence type="ECO:0000313" key="4">
    <source>
        <dbReference type="Proteomes" id="UP000242415"/>
    </source>
</evidence>
<dbReference type="EMBL" id="FNPH01000001">
    <property type="protein sequence ID" value="SDY00959.1"/>
    <property type="molecule type" value="Genomic_DNA"/>
</dbReference>
<evidence type="ECO:0000256" key="1">
    <source>
        <dbReference type="SAM" id="Coils"/>
    </source>
</evidence>
<sequence length="466" mass="49054">MHIADGGGGYAGTTNWFEKQVPGMWALLENQETTNYYRNVAGWKKACELTSQHLWRLEEYRDNLAAAWPPEKSEASRAFIDRLNNLIIHVKETYEIAVTNHRALSTASSAIYTSRYDLKKIYDEYVQKQQQKQEYEERVEFERSSQLPGVALGDPPVTDADLERLNNRARSIMYSLSSSLVEAKMQLRQPVPISGGRAVDTHGGDAYAGGGALPPPPIPPVVPIPGPGPSAPLSHAPAPTPAQVVVTQPPSSVGPVLGGASPVTTPPPPATPPIAPPVITPTPAPAPGVMLPPTAPIGPGAPGGKIGSTSPLTPPQNRGTTIPGVGHNTKPGGGVANGMPRAMPPGGLIGGTPVAGLGQHGVPPQAARRVNPVGGVIGGHGFGAPMQPGTGRPFSAHESRSGQAFPTHGTPSTHRRNSARQSDDAKQSQRWDPDNPWETDEGVTAVVRPSRETTRIDPGPAIGFDR</sequence>
<keyword evidence="4" id="KW-1185">Reference proteome</keyword>
<feature type="coiled-coil region" evidence="1">
    <location>
        <begin position="118"/>
        <end position="145"/>
    </location>
</feature>
<reference evidence="4" key="1">
    <citation type="submission" date="2016-10" db="EMBL/GenBank/DDBJ databases">
        <authorList>
            <person name="Varghese N."/>
            <person name="Submissions S."/>
        </authorList>
    </citation>
    <scope>NUCLEOTIDE SEQUENCE [LARGE SCALE GENOMIC DNA]</scope>
    <source>
        <strain evidence="4">DSM 45245</strain>
    </source>
</reference>
<name>A0A1H3GF82_9ACTN</name>
<organism evidence="3 4">
    <name type="scientific">Micromonospora pattaloongensis</name>
    <dbReference type="NCBI Taxonomy" id="405436"/>
    <lineage>
        <taxon>Bacteria</taxon>
        <taxon>Bacillati</taxon>
        <taxon>Actinomycetota</taxon>
        <taxon>Actinomycetes</taxon>
        <taxon>Micromonosporales</taxon>
        <taxon>Micromonosporaceae</taxon>
        <taxon>Micromonospora</taxon>
    </lineage>
</organism>
<gene>
    <name evidence="3" type="ORF">SAMN05444365_101362</name>
</gene>
<dbReference type="RefSeq" id="WP_139307133.1">
    <property type="nucleotide sequence ID" value="NZ_FNPH01000001.1"/>
</dbReference>
<feature type="compositionally biased region" description="Basic and acidic residues" evidence="2">
    <location>
        <begin position="421"/>
        <end position="433"/>
    </location>
</feature>